<dbReference type="KEGG" id="sus:Acid_2477"/>
<name>Q024W0_SOLUE</name>
<dbReference type="InParanoid" id="Q024W0"/>
<feature type="signal peptide" evidence="2">
    <location>
        <begin position="1"/>
        <end position="22"/>
    </location>
</feature>
<dbReference type="eggNOG" id="COG3409">
    <property type="taxonomic scope" value="Bacteria"/>
</dbReference>
<dbReference type="InterPro" id="IPR036365">
    <property type="entry name" value="PGBD-like_sf"/>
</dbReference>
<dbReference type="EMBL" id="CP000473">
    <property type="protein sequence ID" value="ABJ83466.1"/>
    <property type="molecule type" value="Genomic_DNA"/>
</dbReference>
<proteinExistence type="predicted"/>
<feature type="domain" description="Peptidoglycan binding-like" evidence="3">
    <location>
        <begin position="79"/>
        <end position="128"/>
    </location>
</feature>
<dbReference type="OrthoDB" id="129897at2"/>
<dbReference type="SUPFAM" id="SSF47090">
    <property type="entry name" value="PGBD-like"/>
    <property type="match status" value="1"/>
</dbReference>
<protein>
    <submittedName>
        <fullName evidence="4">Peptidoglycan-binding domain 1 protein</fullName>
    </submittedName>
</protein>
<dbReference type="AlphaFoldDB" id="Q024W0"/>
<feature type="region of interest" description="Disordered" evidence="1">
    <location>
        <begin position="23"/>
        <end position="80"/>
    </location>
</feature>
<gene>
    <name evidence="4" type="ordered locus">Acid_2477</name>
</gene>
<feature type="chain" id="PRO_5004163123" evidence="2">
    <location>
        <begin position="23"/>
        <end position="154"/>
    </location>
</feature>
<dbReference type="InterPro" id="IPR036366">
    <property type="entry name" value="PGBDSf"/>
</dbReference>
<dbReference type="STRING" id="234267.Acid_2477"/>
<dbReference type="HOGENOM" id="CLU_1703086_0_0_0"/>
<sequence precursor="true">MKIFLSCAAMLGMVLLAWNADGATPNKKKVPVKKGTASTSKGKKKSSTSSAASKNSKKKAPAKKSATTWRNRQLAPSADRYREIQTALASKGYLKPEDATGSWNTTSAEALKKFQSEQNIDASGKINSLSLIALGLGPRRESPAIPPPPPPQNH</sequence>
<organism evidence="4">
    <name type="scientific">Solibacter usitatus (strain Ellin6076)</name>
    <dbReference type="NCBI Taxonomy" id="234267"/>
    <lineage>
        <taxon>Bacteria</taxon>
        <taxon>Pseudomonadati</taxon>
        <taxon>Acidobacteriota</taxon>
        <taxon>Terriglobia</taxon>
        <taxon>Bryobacterales</taxon>
        <taxon>Solibacteraceae</taxon>
        <taxon>Candidatus Solibacter</taxon>
    </lineage>
</organism>
<evidence type="ECO:0000259" key="3">
    <source>
        <dbReference type="Pfam" id="PF01471"/>
    </source>
</evidence>
<evidence type="ECO:0000313" key="4">
    <source>
        <dbReference type="EMBL" id="ABJ83466.1"/>
    </source>
</evidence>
<keyword evidence="2" id="KW-0732">Signal</keyword>
<dbReference type="Gene3D" id="1.10.101.10">
    <property type="entry name" value="PGBD-like superfamily/PGBD"/>
    <property type="match status" value="1"/>
</dbReference>
<evidence type="ECO:0000256" key="2">
    <source>
        <dbReference type="SAM" id="SignalP"/>
    </source>
</evidence>
<reference evidence="4" key="1">
    <citation type="submission" date="2006-10" db="EMBL/GenBank/DDBJ databases">
        <title>Complete sequence of Solibacter usitatus Ellin6076.</title>
        <authorList>
            <consortium name="US DOE Joint Genome Institute"/>
            <person name="Copeland A."/>
            <person name="Lucas S."/>
            <person name="Lapidus A."/>
            <person name="Barry K."/>
            <person name="Detter J.C."/>
            <person name="Glavina del Rio T."/>
            <person name="Hammon N."/>
            <person name="Israni S."/>
            <person name="Dalin E."/>
            <person name="Tice H."/>
            <person name="Pitluck S."/>
            <person name="Thompson L.S."/>
            <person name="Brettin T."/>
            <person name="Bruce D."/>
            <person name="Han C."/>
            <person name="Tapia R."/>
            <person name="Gilna P."/>
            <person name="Schmutz J."/>
            <person name="Larimer F."/>
            <person name="Land M."/>
            <person name="Hauser L."/>
            <person name="Kyrpides N."/>
            <person name="Mikhailova N."/>
            <person name="Janssen P.H."/>
            <person name="Kuske C.R."/>
            <person name="Richardson P."/>
        </authorList>
    </citation>
    <scope>NUCLEOTIDE SEQUENCE</scope>
    <source>
        <strain evidence="4">Ellin6076</strain>
    </source>
</reference>
<accession>Q024W0</accession>
<dbReference type="InterPro" id="IPR002477">
    <property type="entry name" value="Peptidoglycan-bd-like"/>
</dbReference>
<dbReference type="Pfam" id="PF01471">
    <property type="entry name" value="PG_binding_1"/>
    <property type="match status" value="1"/>
</dbReference>
<evidence type="ECO:0000256" key="1">
    <source>
        <dbReference type="SAM" id="MobiDB-lite"/>
    </source>
</evidence>